<proteinExistence type="predicted"/>
<feature type="domain" description="Transposase (putative) YhgA-like" evidence="1">
    <location>
        <begin position="3"/>
        <end position="196"/>
    </location>
</feature>
<keyword evidence="4" id="KW-1185">Reference proteome</keyword>
<dbReference type="PANTHER" id="PTHR34611">
    <property type="match status" value="1"/>
</dbReference>
<evidence type="ECO:0000259" key="1">
    <source>
        <dbReference type="Pfam" id="PF04754"/>
    </source>
</evidence>
<feature type="domain" description="DUF4351" evidence="2">
    <location>
        <begin position="266"/>
        <end position="320"/>
    </location>
</feature>
<dbReference type="Pfam" id="PF14261">
    <property type="entry name" value="DUF4351"/>
    <property type="match status" value="1"/>
</dbReference>
<dbReference type="RefSeq" id="WP_194864629.1">
    <property type="nucleotide sequence ID" value="NZ_ARXX01000016.1"/>
</dbReference>
<organism evidence="3 4">
    <name type="scientific">Alloalcanivorax profundimaris</name>
    <dbReference type="NCBI Taxonomy" id="2735259"/>
    <lineage>
        <taxon>Bacteria</taxon>
        <taxon>Pseudomonadati</taxon>
        <taxon>Pseudomonadota</taxon>
        <taxon>Gammaproteobacteria</taxon>
        <taxon>Oceanospirillales</taxon>
        <taxon>Alcanivoracaceae</taxon>
        <taxon>Alloalcanivorax</taxon>
    </lineage>
</organism>
<dbReference type="InterPro" id="IPR051699">
    <property type="entry name" value="Rpn/YhgA-like_nuclease"/>
</dbReference>
<evidence type="ECO:0000259" key="2">
    <source>
        <dbReference type="Pfam" id="PF14261"/>
    </source>
</evidence>
<dbReference type="InterPro" id="IPR006842">
    <property type="entry name" value="Transposase_31"/>
</dbReference>
<gene>
    <name evidence="3" type="ORF">Y5W_01349</name>
</gene>
<protein>
    <submittedName>
        <fullName evidence="3">Transposase</fullName>
    </submittedName>
</protein>
<name>A0ABS0APX1_9GAMM</name>
<reference evidence="3 4" key="1">
    <citation type="submission" date="2012-09" db="EMBL/GenBank/DDBJ databases">
        <title>Genome Sequence of alkane-degrading Bacterium Alcanivorax sp. 521-1.</title>
        <authorList>
            <person name="Lai Q."/>
            <person name="Shao Z."/>
        </authorList>
    </citation>
    <scope>NUCLEOTIDE SEQUENCE [LARGE SCALE GENOMIC DNA]</scope>
    <source>
        <strain evidence="3 4">521-1</strain>
    </source>
</reference>
<evidence type="ECO:0000313" key="4">
    <source>
        <dbReference type="Proteomes" id="UP000662703"/>
    </source>
</evidence>
<dbReference type="PANTHER" id="PTHR34611:SF2">
    <property type="entry name" value="INACTIVE RECOMBINATION-PROMOTING NUCLEASE-LIKE PROTEIN RPNE-RELATED"/>
    <property type="match status" value="1"/>
</dbReference>
<dbReference type="InterPro" id="IPR025587">
    <property type="entry name" value="DUF4351"/>
</dbReference>
<dbReference type="EMBL" id="ARXX01000016">
    <property type="protein sequence ID" value="MBF5056055.1"/>
    <property type="molecule type" value="Genomic_DNA"/>
</dbReference>
<dbReference type="Pfam" id="PF04754">
    <property type="entry name" value="Transposase_31"/>
    <property type="match status" value="1"/>
</dbReference>
<sequence length="322" mass="37452">MDDHDTSYRLLFSHAEMVRDLLTGFVPEEWVAELDLDSLEKMNGSYVSDDLRSRHSDAIWRVRWGHDWIYIYLLLEFQSTVDRFMAVRILSYTGLLYQDLIRRQELDDTRELPPVFPIVLYNGEARWRAPTCVSQLAQPGPAALAEYQPDQAFLLIDEGAFDMDRLAPLNNLVAALFRLEHHRSLAEVPEVLGLLINWLDKPEQEGLRRGFVEWLRRRLRHWAPGANLPEIHDLQEARDMARDTVQEWKDQHHQTGLRQGLEQGLEQGSTNEARAILRRQLARRFGGVPSEVNDRLEGASRGELENWIDRLYDAATLDEVFQ</sequence>
<accession>A0ABS0APX1</accession>
<comment type="caution">
    <text evidence="3">The sequence shown here is derived from an EMBL/GenBank/DDBJ whole genome shotgun (WGS) entry which is preliminary data.</text>
</comment>
<evidence type="ECO:0000313" key="3">
    <source>
        <dbReference type="EMBL" id="MBF5056055.1"/>
    </source>
</evidence>
<dbReference type="Proteomes" id="UP000662703">
    <property type="component" value="Unassembled WGS sequence"/>
</dbReference>